<protein>
    <submittedName>
        <fullName evidence="1">Uncharacterized protein</fullName>
    </submittedName>
</protein>
<dbReference type="OrthoDB" id="2410195at2759"/>
<gene>
    <name evidence="1" type="ORF">PSALAMII_LOCUS10746</name>
</gene>
<name>A0A9W4NWF4_9EURO</name>
<comment type="caution">
    <text evidence="1">The sequence shown here is derived from an EMBL/GenBank/DDBJ whole genome shotgun (WGS) entry which is preliminary data.</text>
</comment>
<proteinExistence type="predicted"/>
<accession>A0A9W4NWF4</accession>
<keyword evidence="2" id="KW-1185">Reference proteome</keyword>
<sequence>MESLEQPVNPGDLLLLHGGKLVNEAGVSTAIRPYMLLVTSIQGNSDDTPTPGSPVSTVDSVTVCGSPISTDSPNKVDPRLDISAIQVRKVPYGITSKNGCWTLDGPHVYYTPQEGETNSSFFSELLGKDLEEAKEEICDEDLMYPKRASIADTHCLGDFMPPGAGVKLMSKFHGRDALRYYFNGCPCCNGTTWICPGCGGVSTLWPDIFASCGRDQACPICMGLDIAMEDKSYLDELERLEDIKSGHCSGTQFSADDMDEALSLATERYEALEARHEEMGHLGHESAEKMLQQWKDAF</sequence>
<dbReference type="EMBL" id="CAJVPG010000455">
    <property type="protein sequence ID" value="CAG8428229.1"/>
    <property type="molecule type" value="Genomic_DNA"/>
</dbReference>
<organism evidence="1 2">
    <name type="scientific">Penicillium salamii</name>
    <dbReference type="NCBI Taxonomy" id="1612424"/>
    <lineage>
        <taxon>Eukaryota</taxon>
        <taxon>Fungi</taxon>
        <taxon>Dikarya</taxon>
        <taxon>Ascomycota</taxon>
        <taxon>Pezizomycotina</taxon>
        <taxon>Eurotiomycetes</taxon>
        <taxon>Eurotiomycetidae</taxon>
        <taxon>Eurotiales</taxon>
        <taxon>Aspergillaceae</taxon>
        <taxon>Penicillium</taxon>
    </lineage>
</organism>
<dbReference type="AlphaFoldDB" id="A0A9W4NWF4"/>
<evidence type="ECO:0000313" key="2">
    <source>
        <dbReference type="Proteomes" id="UP001152649"/>
    </source>
</evidence>
<dbReference type="Proteomes" id="UP001152649">
    <property type="component" value="Unassembled WGS sequence"/>
</dbReference>
<reference evidence="1" key="1">
    <citation type="submission" date="2021-07" db="EMBL/GenBank/DDBJ databases">
        <authorList>
            <person name="Branca A.L. A."/>
        </authorList>
    </citation>
    <scope>NUCLEOTIDE SEQUENCE</scope>
</reference>
<evidence type="ECO:0000313" key="1">
    <source>
        <dbReference type="EMBL" id="CAG8428229.1"/>
    </source>
</evidence>